<proteinExistence type="predicted"/>
<evidence type="ECO:0000259" key="2">
    <source>
        <dbReference type="PROSITE" id="PS50213"/>
    </source>
</evidence>
<reference evidence="3" key="1">
    <citation type="submission" date="2021-04" db="EMBL/GenBank/DDBJ databases">
        <authorList>
            <person name="Pira H."/>
            <person name="Risdian C."/>
            <person name="Wink J."/>
        </authorList>
    </citation>
    <scope>NUCLEOTIDE SEQUENCE</scope>
    <source>
        <strain evidence="3">WHY3</strain>
    </source>
</reference>
<protein>
    <submittedName>
        <fullName evidence="3">Fasciclin domain-containing protein</fullName>
    </submittedName>
</protein>
<evidence type="ECO:0000313" key="4">
    <source>
        <dbReference type="Proteomes" id="UP001138894"/>
    </source>
</evidence>
<dbReference type="InterPro" id="IPR050904">
    <property type="entry name" value="Adhesion/Biosynth-related"/>
</dbReference>
<dbReference type="AlphaFoldDB" id="A0A9X1JMI1"/>
<dbReference type="PANTHER" id="PTHR10900">
    <property type="entry name" value="PERIOSTIN-RELATED"/>
    <property type="match status" value="1"/>
</dbReference>
<organism evidence="3 4">
    <name type="scientific">Winogradskyella luteola</name>
    <dbReference type="NCBI Taxonomy" id="2828330"/>
    <lineage>
        <taxon>Bacteria</taxon>
        <taxon>Pseudomonadati</taxon>
        <taxon>Bacteroidota</taxon>
        <taxon>Flavobacteriia</taxon>
        <taxon>Flavobacteriales</taxon>
        <taxon>Flavobacteriaceae</taxon>
        <taxon>Winogradskyella</taxon>
    </lineage>
</organism>
<feature type="signal peptide" evidence="1">
    <location>
        <begin position="1"/>
        <end position="22"/>
    </location>
</feature>
<sequence length="170" mass="18030">MKKLVFVLTTLVALVFSQTVTAQKTIVDAAVGNDDFSTLVTALKAADLVEALQGDGPFTVFAPTNDAFAKIDEATLGSLLKPENKETLAKILTYHVVPGKLMASDVVAALKKGKGMVEVKTLAGEILTVKQKDGKIWLKDQAGNYSEITATDVEGSNGVIHVIDTVVMPK</sequence>
<keyword evidence="1" id="KW-0732">Signal</keyword>
<dbReference type="EMBL" id="JAGSPD010000003">
    <property type="protein sequence ID" value="MBV7268480.1"/>
    <property type="molecule type" value="Genomic_DNA"/>
</dbReference>
<comment type="caution">
    <text evidence="3">The sequence shown here is derived from an EMBL/GenBank/DDBJ whole genome shotgun (WGS) entry which is preliminary data.</text>
</comment>
<dbReference type="GO" id="GO:0005615">
    <property type="term" value="C:extracellular space"/>
    <property type="evidence" value="ECO:0007669"/>
    <property type="project" value="TreeGrafter"/>
</dbReference>
<dbReference type="RefSeq" id="WP_218545034.1">
    <property type="nucleotide sequence ID" value="NZ_JAGSPD010000003.1"/>
</dbReference>
<dbReference type="InterPro" id="IPR000782">
    <property type="entry name" value="FAS1_domain"/>
</dbReference>
<evidence type="ECO:0000256" key="1">
    <source>
        <dbReference type="SAM" id="SignalP"/>
    </source>
</evidence>
<dbReference type="Proteomes" id="UP001138894">
    <property type="component" value="Unassembled WGS sequence"/>
</dbReference>
<feature type="domain" description="FAS1" evidence="2">
    <location>
        <begin position="23"/>
        <end position="167"/>
    </location>
</feature>
<accession>A0A9X1JMI1</accession>
<dbReference type="FunFam" id="2.30.180.10:FF:000019">
    <property type="entry name" value="Cell surface lipoprotein"/>
    <property type="match status" value="1"/>
</dbReference>
<dbReference type="Pfam" id="PF02469">
    <property type="entry name" value="Fasciclin"/>
    <property type="match status" value="1"/>
</dbReference>
<dbReference type="SMART" id="SM00554">
    <property type="entry name" value="FAS1"/>
    <property type="match status" value="1"/>
</dbReference>
<dbReference type="PROSITE" id="PS50213">
    <property type="entry name" value="FAS1"/>
    <property type="match status" value="1"/>
</dbReference>
<evidence type="ECO:0000313" key="3">
    <source>
        <dbReference type="EMBL" id="MBV7268480.1"/>
    </source>
</evidence>
<feature type="chain" id="PRO_5040995092" evidence="1">
    <location>
        <begin position="23"/>
        <end position="170"/>
    </location>
</feature>
<gene>
    <name evidence="3" type="ORF">KCG49_04635</name>
</gene>
<keyword evidence="4" id="KW-1185">Reference proteome</keyword>
<name>A0A9X1JMI1_9FLAO</name>
<dbReference type="PANTHER" id="PTHR10900:SF77">
    <property type="entry name" value="FI19380P1"/>
    <property type="match status" value="1"/>
</dbReference>